<keyword evidence="4" id="KW-1185">Reference proteome</keyword>
<evidence type="ECO:0000313" key="4">
    <source>
        <dbReference type="Proteomes" id="UP001501468"/>
    </source>
</evidence>
<evidence type="ECO:0000313" key="3">
    <source>
        <dbReference type="EMBL" id="GAA3717437.1"/>
    </source>
</evidence>
<dbReference type="Proteomes" id="UP001501468">
    <property type="component" value="Unassembled WGS sequence"/>
</dbReference>
<comment type="caution">
    <text evidence="3">The sequence shown here is derived from an EMBL/GenBank/DDBJ whole genome shotgun (WGS) entry which is preliminary data.</text>
</comment>
<feature type="region of interest" description="Disordered" evidence="2">
    <location>
        <begin position="38"/>
        <end position="73"/>
    </location>
</feature>
<evidence type="ECO:0000256" key="2">
    <source>
        <dbReference type="SAM" id="MobiDB-lite"/>
    </source>
</evidence>
<name>A0ABP7ECV3_9MICO</name>
<proteinExistence type="inferred from homology"/>
<dbReference type="InterPro" id="IPR027413">
    <property type="entry name" value="GROEL-like_equatorial_sf"/>
</dbReference>
<dbReference type="EMBL" id="BAABDC010000008">
    <property type="protein sequence ID" value="GAA3717437.1"/>
    <property type="molecule type" value="Genomic_DNA"/>
</dbReference>
<comment type="similarity">
    <text evidence="1">Belongs to the chaperonin (HSP60) family.</text>
</comment>
<evidence type="ECO:0000256" key="1">
    <source>
        <dbReference type="ARBA" id="ARBA00006607"/>
    </source>
</evidence>
<dbReference type="SUPFAM" id="SSF48592">
    <property type="entry name" value="GroEL equatorial domain-like"/>
    <property type="match status" value="1"/>
</dbReference>
<gene>
    <name evidence="3" type="ORF">GCM10022399_37530</name>
</gene>
<sequence>MLVPAMIKEGLRNFASGADPAALKRGTVKAVTAVNDRHPEANSGFGTSGVKSCARSRDDDAVRGAQGLMPRRR</sequence>
<reference evidence="4" key="1">
    <citation type="journal article" date="2019" name="Int. J. Syst. Evol. Microbiol.">
        <title>The Global Catalogue of Microorganisms (GCM) 10K type strain sequencing project: providing services to taxonomists for standard genome sequencing and annotation.</title>
        <authorList>
            <consortium name="The Broad Institute Genomics Platform"/>
            <consortium name="The Broad Institute Genome Sequencing Center for Infectious Disease"/>
            <person name="Wu L."/>
            <person name="Ma J."/>
        </authorList>
    </citation>
    <scope>NUCLEOTIDE SEQUENCE [LARGE SCALE GENOMIC DNA]</scope>
    <source>
        <strain evidence="4">JCM 17125</strain>
    </source>
</reference>
<protein>
    <submittedName>
        <fullName evidence="3">Uncharacterized protein</fullName>
    </submittedName>
</protein>
<organism evidence="3 4">
    <name type="scientific">Terrabacter ginsenosidimutans</name>
    <dbReference type="NCBI Taxonomy" id="490575"/>
    <lineage>
        <taxon>Bacteria</taxon>
        <taxon>Bacillati</taxon>
        <taxon>Actinomycetota</taxon>
        <taxon>Actinomycetes</taxon>
        <taxon>Micrococcales</taxon>
        <taxon>Intrasporangiaceae</taxon>
        <taxon>Terrabacter</taxon>
    </lineage>
</organism>
<accession>A0ABP7ECV3</accession>